<sequence>MNSARDILQSTFGYDDFRPPQAEIIDTVINGGDAMVLMPTGGGKSLCYQIPALARSGCGVVISPLIALMQDQVNALRELGVRASFLNSTLDANTARDIEQSLLNGELDLLYIAPERLNQPRTMDLLQRTSLSLFAIDEAHCVSQWGHDFRADYLRLSLLHEQFPTVPRIALTATADARTQEEIKLRLQLQDAAYFCAGFDRPNIRYHIALKHNPRQQLLQFLRQEHEKDAGIVYCLSRKKVDDTAAWLAQQGFNALPYHAGLDASVRADHQARFLREESVIIVATIAFGMGIDKPDVRFVAHLDMPKTVESYYQETGRAGRDGAPADAWMIYGLQDVIKLRQMMGESQGSEEHKRAEQHRLNAMLGLCEITTCRRQALLAYFDDRPEAACGNCDTCLQPVATWDGTEAARMALSAAWRTGQRFGVNHLIDVLRGAETDKIFQCDHHQLPTYGVGKELDANQWRSVYRQLVARGFLTVDLERFGALRLEEACRPVLRGEQNVELRKDVKLKASKQRTRTQLPEDLDITLWEALRDRRRELAEAQGVPPYVIFHDRTLQEMCQAVPQNLMQFGRLSGVGERKLEKYGDEFLAVINAHLEPGGAAQA</sequence>
<dbReference type="EC" id="5.6.2.4" evidence="16"/>
<evidence type="ECO:0000256" key="5">
    <source>
        <dbReference type="ARBA" id="ARBA00022741"/>
    </source>
</evidence>
<dbReference type="NCBIfam" id="TIGR00614">
    <property type="entry name" value="recQ_fam"/>
    <property type="match status" value="1"/>
</dbReference>
<evidence type="ECO:0000259" key="19">
    <source>
        <dbReference type="PROSITE" id="PS51194"/>
    </source>
</evidence>
<keyword evidence="9" id="KW-0862">Zinc</keyword>
<keyword evidence="21" id="KW-1185">Reference proteome</keyword>
<dbReference type="InterPro" id="IPR010997">
    <property type="entry name" value="HRDC-like_sf"/>
</dbReference>
<evidence type="ECO:0000256" key="11">
    <source>
        <dbReference type="ARBA" id="ARBA00023125"/>
    </source>
</evidence>
<dbReference type="InterPro" id="IPR018982">
    <property type="entry name" value="RQC_domain"/>
</dbReference>
<evidence type="ECO:0000313" key="20">
    <source>
        <dbReference type="EMBL" id="MCX2982297.1"/>
    </source>
</evidence>
<protein>
    <recommendedName>
        <fullName evidence="16">DNA helicase RecQ</fullName>
        <ecNumber evidence="16">5.6.2.4</ecNumber>
    </recommendedName>
</protein>
<dbReference type="InterPro" id="IPR044876">
    <property type="entry name" value="HRDC_dom_sf"/>
</dbReference>
<dbReference type="InterPro" id="IPR014001">
    <property type="entry name" value="Helicase_ATP-bd"/>
</dbReference>
<evidence type="ECO:0000256" key="4">
    <source>
        <dbReference type="ARBA" id="ARBA00022723"/>
    </source>
</evidence>
<keyword evidence="5" id="KW-0547">Nucleotide-binding</keyword>
<dbReference type="SMART" id="SM00490">
    <property type="entry name" value="HELICc"/>
    <property type="match status" value="1"/>
</dbReference>
<keyword evidence="11" id="KW-0238">DNA-binding</keyword>
<feature type="domain" description="Helicase ATP-binding" evidence="18">
    <location>
        <begin position="25"/>
        <end position="193"/>
    </location>
</feature>
<keyword evidence="7 20" id="KW-0378">Hydrolase</keyword>
<evidence type="ECO:0000256" key="10">
    <source>
        <dbReference type="ARBA" id="ARBA00022840"/>
    </source>
</evidence>
<dbReference type="Gene3D" id="1.10.150.80">
    <property type="entry name" value="HRDC domain"/>
    <property type="match status" value="1"/>
</dbReference>
<evidence type="ECO:0000256" key="15">
    <source>
        <dbReference type="ARBA" id="ARBA00034617"/>
    </source>
</evidence>
<dbReference type="Pfam" id="PF00271">
    <property type="entry name" value="Helicase_C"/>
    <property type="match status" value="1"/>
</dbReference>
<comment type="cofactor">
    <cofactor evidence="1">
        <name>Mg(2+)</name>
        <dbReference type="ChEBI" id="CHEBI:18420"/>
    </cofactor>
</comment>
<dbReference type="SUPFAM" id="SSF47819">
    <property type="entry name" value="HRDC-like"/>
    <property type="match status" value="1"/>
</dbReference>
<evidence type="ECO:0000256" key="8">
    <source>
        <dbReference type="ARBA" id="ARBA00022806"/>
    </source>
</evidence>
<dbReference type="Pfam" id="PF00270">
    <property type="entry name" value="DEAD"/>
    <property type="match status" value="1"/>
</dbReference>
<organism evidence="20 21">
    <name type="scientific">Candidatus Litorirhabdus singularis</name>
    <dbReference type="NCBI Taxonomy" id="2518993"/>
    <lineage>
        <taxon>Bacteria</taxon>
        <taxon>Pseudomonadati</taxon>
        <taxon>Pseudomonadota</taxon>
        <taxon>Gammaproteobacteria</taxon>
        <taxon>Cellvibrionales</taxon>
        <taxon>Halieaceae</taxon>
        <taxon>Candidatus Litorirhabdus</taxon>
    </lineage>
</organism>
<dbReference type="InterPro" id="IPR032284">
    <property type="entry name" value="RecQ_Zn-bd"/>
</dbReference>
<keyword evidence="12" id="KW-0233">DNA recombination</keyword>
<keyword evidence="10" id="KW-0067">ATP-binding</keyword>
<dbReference type="EMBL" id="SHNN01000003">
    <property type="protein sequence ID" value="MCX2982297.1"/>
    <property type="molecule type" value="Genomic_DNA"/>
</dbReference>
<dbReference type="PROSITE" id="PS51194">
    <property type="entry name" value="HELICASE_CTER"/>
    <property type="match status" value="1"/>
</dbReference>
<evidence type="ECO:0000259" key="17">
    <source>
        <dbReference type="PROSITE" id="PS50967"/>
    </source>
</evidence>
<dbReference type="RefSeq" id="WP_279246322.1">
    <property type="nucleotide sequence ID" value="NZ_SHNN01000003.1"/>
</dbReference>
<dbReference type="Pfam" id="PF00570">
    <property type="entry name" value="HRDC"/>
    <property type="match status" value="1"/>
</dbReference>
<evidence type="ECO:0000256" key="6">
    <source>
        <dbReference type="ARBA" id="ARBA00022763"/>
    </source>
</evidence>
<comment type="catalytic activity">
    <reaction evidence="15">
        <text>Couples ATP hydrolysis with the unwinding of duplex DNA by translocating in the 3'-5' direction.</text>
        <dbReference type="EC" id="5.6.2.4"/>
    </reaction>
</comment>
<dbReference type="InterPro" id="IPR036388">
    <property type="entry name" value="WH-like_DNA-bd_sf"/>
</dbReference>
<dbReference type="InterPro" id="IPR002121">
    <property type="entry name" value="HRDC_dom"/>
</dbReference>
<proteinExistence type="inferred from homology"/>
<accession>A0ABT3TJ11</accession>
<evidence type="ECO:0000256" key="13">
    <source>
        <dbReference type="ARBA" id="ARBA00023204"/>
    </source>
</evidence>
<dbReference type="PROSITE" id="PS50967">
    <property type="entry name" value="HRDC"/>
    <property type="match status" value="1"/>
</dbReference>
<keyword evidence="4" id="KW-0479">Metal-binding</keyword>
<dbReference type="SMART" id="SM00341">
    <property type="entry name" value="HRDC"/>
    <property type="match status" value="1"/>
</dbReference>
<keyword evidence="6" id="KW-0227">DNA damage</keyword>
<dbReference type="GO" id="GO:0016787">
    <property type="term" value="F:hydrolase activity"/>
    <property type="evidence" value="ECO:0007669"/>
    <property type="project" value="UniProtKB-KW"/>
</dbReference>
<dbReference type="Gene3D" id="3.40.50.300">
    <property type="entry name" value="P-loop containing nucleotide triphosphate hydrolases"/>
    <property type="match status" value="2"/>
</dbReference>
<dbReference type="InterPro" id="IPR011545">
    <property type="entry name" value="DEAD/DEAH_box_helicase_dom"/>
</dbReference>
<keyword evidence="13" id="KW-0234">DNA repair</keyword>
<dbReference type="Proteomes" id="UP001143362">
    <property type="component" value="Unassembled WGS sequence"/>
</dbReference>
<evidence type="ECO:0000313" key="21">
    <source>
        <dbReference type="Proteomes" id="UP001143362"/>
    </source>
</evidence>
<dbReference type="Pfam" id="PF16124">
    <property type="entry name" value="RecQ_Zn_bind"/>
    <property type="match status" value="1"/>
</dbReference>
<gene>
    <name evidence="20" type="primary">recQ</name>
    <name evidence="20" type="ORF">EYC98_15650</name>
</gene>
<evidence type="ECO:0000259" key="18">
    <source>
        <dbReference type="PROSITE" id="PS51192"/>
    </source>
</evidence>
<dbReference type="InterPro" id="IPR006293">
    <property type="entry name" value="DNA_helicase_ATP-dep_RecQ_bac"/>
</dbReference>
<evidence type="ECO:0000256" key="9">
    <source>
        <dbReference type="ARBA" id="ARBA00022833"/>
    </source>
</evidence>
<dbReference type="GO" id="GO:0003678">
    <property type="term" value="F:DNA helicase activity"/>
    <property type="evidence" value="ECO:0007669"/>
    <property type="project" value="UniProtKB-EC"/>
</dbReference>
<evidence type="ECO:0000256" key="7">
    <source>
        <dbReference type="ARBA" id="ARBA00022801"/>
    </source>
</evidence>
<evidence type="ECO:0000256" key="14">
    <source>
        <dbReference type="ARBA" id="ARBA00023235"/>
    </source>
</evidence>
<dbReference type="SMART" id="SM00487">
    <property type="entry name" value="DEXDc"/>
    <property type="match status" value="1"/>
</dbReference>
<evidence type="ECO:0000256" key="2">
    <source>
        <dbReference type="ARBA" id="ARBA00001947"/>
    </source>
</evidence>
<evidence type="ECO:0000256" key="3">
    <source>
        <dbReference type="ARBA" id="ARBA00005446"/>
    </source>
</evidence>
<dbReference type="CDD" id="cd17920">
    <property type="entry name" value="DEXHc_RecQ"/>
    <property type="match status" value="1"/>
</dbReference>
<dbReference type="InterPro" id="IPR027417">
    <property type="entry name" value="P-loop_NTPase"/>
</dbReference>
<dbReference type="CDD" id="cd18794">
    <property type="entry name" value="SF2_C_RecQ"/>
    <property type="match status" value="1"/>
</dbReference>
<keyword evidence="14" id="KW-0413">Isomerase</keyword>
<comment type="caution">
    <text evidence="20">The sequence shown here is derived from an EMBL/GenBank/DDBJ whole genome shotgun (WGS) entry which is preliminary data.</text>
</comment>
<comment type="cofactor">
    <cofactor evidence="2">
        <name>Zn(2+)</name>
        <dbReference type="ChEBI" id="CHEBI:29105"/>
    </cofactor>
</comment>
<dbReference type="InterPro" id="IPR004589">
    <property type="entry name" value="DNA_helicase_ATP-dep_RecQ"/>
</dbReference>
<evidence type="ECO:0000256" key="12">
    <source>
        <dbReference type="ARBA" id="ARBA00023172"/>
    </source>
</evidence>
<dbReference type="PANTHER" id="PTHR13710">
    <property type="entry name" value="DNA HELICASE RECQ FAMILY MEMBER"/>
    <property type="match status" value="1"/>
</dbReference>
<feature type="domain" description="Helicase C-terminal" evidence="19">
    <location>
        <begin position="214"/>
        <end position="364"/>
    </location>
</feature>
<dbReference type="PANTHER" id="PTHR13710:SF105">
    <property type="entry name" value="ATP-DEPENDENT DNA HELICASE Q1"/>
    <property type="match status" value="1"/>
</dbReference>
<keyword evidence="8 20" id="KW-0347">Helicase</keyword>
<dbReference type="SMART" id="SM00956">
    <property type="entry name" value="RQC"/>
    <property type="match status" value="1"/>
</dbReference>
<evidence type="ECO:0000256" key="1">
    <source>
        <dbReference type="ARBA" id="ARBA00001946"/>
    </source>
</evidence>
<feature type="domain" description="HRDC" evidence="17">
    <location>
        <begin position="522"/>
        <end position="602"/>
    </location>
</feature>
<dbReference type="InterPro" id="IPR001650">
    <property type="entry name" value="Helicase_C-like"/>
</dbReference>
<comment type="similarity">
    <text evidence="3">Belongs to the helicase family. RecQ subfamily.</text>
</comment>
<reference evidence="20" key="1">
    <citation type="submission" date="2019-02" db="EMBL/GenBank/DDBJ databases">
        <authorList>
            <person name="Li S.-H."/>
        </authorList>
    </citation>
    <scope>NUCLEOTIDE SEQUENCE</scope>
    <source>
        <strain evidence="20">IMCC14734</strain>
    </source>
</reference>
<dbReference type="Pfam" id="PF09382">
    <property type="entry name" value="RQC"/>
    <property type="match status" value="1"/>
</dbReference>
<dbReference type="SUPFAM" id="SSF52540">
    <property type="entry name" value="P-loop containing nucleoside triphosphate hydrolases"/>
    <property type="match status" value="2"/>
</dbReference>
<evidence type="ECO:0000256" key="16">
    <source>
        <dbReference type="NCBIfam" id="TIGR01389"/>
    </source>
</evidence>
<dbReference type="PROSITE" id="PS51192">
    <property type="entry name" value="HELICASE_ATP_BIND_1"/>
    <property type="match status" value="1"/>
</dbReference>
<name>A0ABT3TJ11_9GAMM</name>
<dbReference type="NCBIfam" id="TIGR01389">
    <property type="entry name" value="recQ"/>
    <property type="match status" value="1"/>
</dbReference>
<dbReference type="Gene3D" id="1.10.10.10">
    <property type="entry name" value="Winged helix-like DNA-binding domain superfamily/Winged helix DNA-binding domain"/>
    <property type="match status" value="1"/>
</dbReference>